<dbReference type="EMBL" id="DRTX01000182">
    <property type="protein sequence ID" value="HHF53429.1"/>
    <property type="molecule type" value="Genomic_DNA"/>
</dbReference>
<feature type="domain" description="NfeD-like C-terminal" evidence="6">
    <location>
        <begin position="192"/>
        <end position="247"/>
    </location>
</feature>
<keyword evidence="4 5" id="KW-0472">Membrane</keyword>
<evidence type="ECO:0000256" key="2">
    <source>
        <dbReference type="ARBA" id="ARBA00022692"/>
    </source>
</evidence>
<accession>A0A7V5LU76</accession>
<evidence type="ECO:0000256" key="1">
    <source>
        <dbReference type="ARBA" id="ARBA00004141"/>
    </source>
</evidence>
<comment type="subcellular location">
    <subcellularLocation>
        <location evidence="1">Membrane</location>
        <topology evidence="1">Multi-pass membrane protein</topology>
    </subcellularLocation>
</comment>
<feature type="non-terminal residue" evidence="8">
    <location>
        <position position="1"/>
    </location>
</feature>
<gene>
    <name evidence="8" type="ORF">ENL43_03595</name>
</gene>
<reference evidence="8" key="1">
    <citation type="journal article" date="2020" name="mSystems">
        <title>Genome- and Community-Level Interaction Insights into Carbon Utilization and Element Cycling Functions of Hydrothermarchaeota in Hydrothermal Sediment.</title>
        <authorList>
            <person name="Zhou Z."/>
            <person name="Liu Y."/>
            <person name="Xu W."/>
            <person name="Pan J."/>
            <person name="Luo Z.H."/>
            <person name="Li M."/>
        </authorList>
    </citation>
    <scope>NUCLEOTIDE SEQUENCE [LARGE SCALE GENOMIC DNA]</scope>
    <source>
        <strain evidence="8">HyVt-96</strain>
    </source>
</reference>
<protein>
    <submittedName>
        <fullName evidence="8">Nodulation protein NfeD</fullName>
    </submittedName>
</protein>
<dbReference type="PANTHER" id="PTHR33507:SF4">
    <property type="entry name" value="NODULATION COMPETITIVENESS PROTEIN NFED"/>
    <property type="match status" value="1"/>
</dbReference>
<keyword evidence="3 5" id="KW-1133">Transmembrane helix</keyword>
<sequence length="249" mass="27134">EGVIDIVANDLDELLEKVNGMKIKINKKEVILQLKEPYKIITVEMGFREKILSVLSNPTIAYILLLLGFYGIFFELSHPGAIFPGVIGAICLILAFYAFQTLPVNYAGIILILLAMIFFVAEVKIQSHGLLGLGGAISFFLGSIMLFKGGGEVFRISPGTIVLATLLTTLFFLWVIAKAIQAMKKHPETGKEGLIGMEGIARTKITPKGGTVFVHGELWKAISDEDIERGAKVKVTGVKGLTLKVEKTK</sequence>
<dbReference type="PANTHER" id="PTHR33507">
    <property type="entry name" value="INNER MEMBRANE PROTEIN YBBJ"/>
    <property type="match status" value="1"/>
</dbReference>
<dbReference type="Gene3D" id="3.90.226.10">
    <property type="entry name" value="2-enoyl-CoA Hydratase, Chain A, domain 1"/>
    <property type="match status" value="1"/>
</dbReference>
<dbReference type="Gene3D" id="2.40.50.140">
    <property type="entry name" value="Nucleic acid-binding proteins"/>
    <property type="match status" value="1"/>
</dbReference>
<dbReference type="Proteomes" id="UP000886050">
    <property type="component" value="Unassembled WGS sequence"/>
</dbReference>
<evidence type="ECO:0000259" key="7">
    <source>
        <dbReference type="Pfam" id="PF24961"/>
    </source>
</evidence>
<dbReference type="Pfam" id="PF01957">
    <property type="entry name" value="NfeD"/>
    <property type="match status" value="1"/>
</dbReference>
<comment type="caution">
    <text evidence="8">The sequence shown here is derived from an EMBL/GenBank/DDBJ whole genome shotgun (WGS) entry which is preliminary data.</text>
</comment>
<evidence type="ECO:0000256" key="4">
    <source>
        <dbReference type="ARBA" id="ARBA00023136"/>
    </source>
</evidence>
<dbReference type="InterPro" id="IPR052165">
    <property type="entry name" value="Membrane_assoc_protease"/>
</dbReference>
<dbReference type="Pfam" id="PF24961">
    <property type="entry name" value="NfeD_membrane"/>
    <property type="match status" value="1"/>
</dbReference>
<evidence type="ECO:0000256" key="5">
    <source>
        <dbReference type="SAM" id="Phobius"/>
    </source>
</evidence>
<proteinExistence type="predicted"/>
<keyword evidence="2 5" id="KW-0812">Transmembrane</keyword>
<dbReference type="InterPro" id="IPR002810">
    <property type="entry name" value="NfeD-like_C"/>
</dbReference>
<feature type="transmembrane region" description="Helical" evidence="5">
    <location>
        <begin position="81"/>
        <end position="99"/>
    </location>
</feature>
<feature type="domain" description="NfeD integral membrane" evidence="7">
    <location>
        <begin position="59"/>
        <end position="178"/>
    </location>
</feature>
<feature type="transmembrane region" description="Helical" evidence="5">
    <location>
        <begin position="105"/>
        <end position="123"/>
    </location>
</feature>
<name>A0A7V5LU76_UNCW3</name>
<evidence type="ECO:0000313" key="8">
    <source>
        <dbReference type="EMBL" id="HHF53429.1"/>
    </source>
</evidence>
<feature type="transmembrane region" description="Helical" evidence="5">
    <location>
        <begin position="51"/>
        <end position="74"/>
    </location>
</feature>
<feature type="transmembrane region" description="Helical" evidence="5">
    <location>
        <begin position="130"/>
        <end position="147"/>
    </location>
</feature>
<dbReference type="InterPro" id="IPR056739">
    <property type="entry name" value="NfeD_membrane"/>
</dbReference>
<dbReference type="SUPFAM" id="SSF141322">
    <property type="entry name" value="NfeD domain-like"/>
    <property type="match status" value="1"/>
</dbReference>
<dbReference type="GO" id="GO:0016020">
    <property type="term" value="C:membrane"/>
    <property type="evidence" value="ECO:0007669"/>
    <property type="project" value="UniProtKB-SubCell"/>
</dbReference>
<organism evidence="8">
    <name type="scientific">candidate division WOR-3 bacterium</name>
    <dbReference type="NCBI Taxonomy" id="2052148"/>
    <lineage>
        <taxon>Bacteria</taxon>
        <taxon>Bacteria division WOR-3</taxon>
    </lineage>
</organism>
<feature type="transmembrane region" description="Helical" evidence="5">
    <location>
        <begin position="153"/>
        <end position="176"/>
    </location>
</feature>
<evidence type="ECO:0000259" key="6">
    <source>
        <dbReference type="Pfam" id="PF01957"/>
    </source>
</evidence>
<evidence type="ECO:0000256" key="3">
    <source>
        <dbReference type="ARBA" id="ARBA00022989"/>
    </source>
</evidence>
<dbReference type="AlphaFoldDB" id="A0A7V5LU76"/>
<dbReference type="InterPro" id="IPR012340">
    <property type="entry name" value="NA-bd_OB-fold"/>
</dbReference>
<dbReference type="FunFam" id="2.40.50.140:FF:000336">
    <property type="entry name" value="Membrane-bound serine protease"/>
    <property type="match status" value="1"/>
</dbReference>